<evidence type="ECO:0000256" key="2">
    <source>
        <dbReference type="ARBA" id="ARBA00005982"/>
    </source>
</evidence>
<evidence type="ECO:0000256" key="6">
    <source>
        <dbReference type="ARBA" id="ARBA00023136"/>
    </source>
</evidence>
<feature type="transmembrane region" description="Helical" evidence="7">
    <location>
        <begin position="829"/>
        <end position="848"/>
    </location>
</feature>
<keyword evidence="5 7" id="KW-1133">Transmembrane helix</keyword>
<dbReference type="Proteomes" id="UP000582659">
    <property type="component" value="Unassembled WGS sequence"/>
</dbReference>
<name>A0A811LB50_BURXY</name>
<evidence type="ECO:0000313" key="9">
    <source>
        <dbReference type="Proteomes" id="UP000659654"/>
    </source>
</evidence>
<dbReference type="EMBL" id="CAJFCV020000004">
    <property type="protein sequence ID" value="CAG9113747.1"/>
    <property type="molecule type" value="Genomic_DNA"/>
</dbReference>
<accession>A0A811LB50</accession>
<sequence>MVNVLGEAALYPTPEPAQEIEAEPTTCCGILFTWPKSTLLTYVYEIGERFVFYGLKATLLIYLMKNIGFDPSTSGLIFTVFMAFSYILPFLGGFLADGVFGRFFSLFWFSIVYLSGLLFLTVSSIFPLGHPLHPCRLPANVGCPQIFQAARNCRPCPQMSQAARKCRCWPQMSAARKVAARKKFARKLVARKVVARKCAPAFARSPPSLRQTFHVHITALPGLVGTSNNFFRSPPLLQLLIFLTKARISSWLDLFGIVVVVFGVGVTKPALPVIGADQLKPHHLSMISIYFALYYLCIQIGGILGTIFVPTLTQMPCMGQGSCFPVGFGVSFVVMLGTVIAFSVGACLYKPNPPVPGVFGKIVNTIKIALYVKFKGIGTTREHWLDYYLNIHDCSKHLECIQAAKNRAPGSPPNCPQAKFIDDVRNFFGLQGILGPTVLFWAFYEQQSARWLVQARQMDAQLSPTFFLLPQHMPIFFGLLLIVFIPLFQFLIYPFLTTCGIRLTYLKRMIIGGLFAVMAFVLAGIIQMGLNQTMPTIPSAGQASLSVVNAFPKGCRLVVADVPGYVTPAVIPGGLGLTDNPLAARQETYQVSVEASSRVNPGIQMNGSCSGRGFVRYPMDLASGENRVIVVLPQGIFSQSVSTAKPTEGLISSGISINFLIPCKFLPTEFKNSEVCTKLATGLNTLTPYTGPLAVCRTNPNASAPCNPADPTGFFQWNAPSSQVPLKAFPPVGDKPQGKATLSHYSGGTIGPGPFSVYYVKPGAKPTDPAQYTAVENSDFLINGMGGVYMLTIGLADSVLVDEAVSNVQAFHTLSPPNYMSIVWQIPQYVLMAVAEIMFAITGLEFVYTQSAPPLKAFSMAFWMANIGLGDFIGMFIQMHNPFVNMAYEFFAFALAIFLIILLMTFMSLSYPYANYTGIEEETEPLIAVPPELGVDNEGFVNTLVTRL</sequence>
<evidence type="ECO:0000313" key="8">
    <source>
        <dbReference type="EMBL" id="CAD5224820.1"/>
    </source>
</evidence>
<feature type="transmembrane region" description="Helical" evidence="7">
    <location>
        <begin position="328"/>
        <end position="349"/>
    </location>
</feature>
<dbReference type="OrthoDB" id="205993at2759"/>
<feature type="transmembrane region" description="Helical" evidence="7">
    <location>
        <begin position="860"/>
        <end position="878"/>
    </location>
</feature>
<dbReference type="Pfam" id="PF00854">
    <property type="entry name" value="PTR2"/>
    <property type="match status" value="2"/>
</dbReference>
<dbReference type="EMBL" id="CAJFDI010000004">
    <property type="protein sequence ID" value="CAD5224820.1"/>
    <property type="molecule type" value="Genomic_DNA"/>
</dbReference>
<comment type="subcellular location">
    <subcellularLocation>
        <location evidence="1">Membrane</location>
        <topology evidence="1">Multi-pass membrane protein</topology>
    </subcellularLocation>
</comment>
<dbReference type="PANTHER" id="PTHR11654">
    <property type="entry name" value="OLIGOPEPTIDE TRANSPORTER-RELATED"/>
    <property type="match status" value="1"/>
</dbReference>
<feature type="transmembrane region" description="Helical" evidence="7">
    <location>
        <begin position="76"/>
        <end position="95"/>
    </location>
</feature>
<feature type="transmembrane region" description="Helical" evidence="7">
    <location>
        <begin position="508"/>
        <end position="530"/>
    </location>
</feature>
<gene>
    <name evidence="8" type="ORF">BXYJ_LOCUS8235</name>
</gene>
<feature type="transmembrane region" description="Helical" evidence="7">
    <location>
        <begin position="251"/>
        <end position="275"/>
    </location>
</feature>
<dbReference type="InterPro" id="IPR036259">
    <property type="entry name" value="MFS_trans_sf"/>
</dbReference>
<keyword evidence="6 7" id="KW-0472">Membrane</keyword>
<feature type="transmembrane region" description="Helical" evidence="7">
    <location>
        <begin position="287"/>
        <end position="308"/>
    </location>
</feature>
<evidence type="ECO:0000256" key="4">
    <source>
        <dbReference type="ARBA" id="ARBA00022856"/>
    </source>
</evidence>
<dbReference type="SUPFAM" id="SSF103473">
    <property type="entry name" value="MFS general substrate transporter"/>
    <property type="match status" value="1"/>
</dbReference>
<keyword evidence="4" id="KW-0571">Peptide transport</keyword>
<keyword evidence="4" id="KW-0653">Protein transport</keyword>
<comment type="caution">
    <text evidence="8">The sequence shown here is derived from an EMBL/GenBank/DDBJ whole genome shotgun (WGS) entry which is preliminary data.</text>
</comment>
<evidence type="ECO:0000256" key="5">
    <source>
        <dbReference type="ARBA" id="ARBA00022989"/>
    </source>
</evidence>
<feature type="transmembrane region" description="Helical" evidence="7">
    <location>
        <begin position="107"/>
        <end position="128"/>
    </location>
</feature>
<keyword evidence="3 7" id="KW-0812">Transmembrane</keyword>
<dbReference type="GO" id="GO:0015833">
    <property type="term" value="P:peptide transport"/>
    <property type="evidence" value="ECO:0007669"/>
    <property type="project" value="UniProtKB-KW"/>
</dbReference>
<feature type="transmembrane region" description="Helical" evidence="7">
    <location>
        <begin position="890"/>
        <end position="909"/>
    </location>
</feature>
<keyword evidence="4" id="KW-0813">Transport</keyword>
<dbReference type="Proteomes" id="UP000659654">
    <property type="component" value="Unassembled WGS sequence"/>
</dbReference>
<dbReference type="GO" id="GO:0022857">
    <property type="term" value="F:transmembrane transporter activity"/>
    <property type="evidence" value="ECO:0007669"/>
    <property type="project" value="InterPro"/>
</dbReference>
<keyword evidence="9" id="KW-1185">Reference proteome</keyword>
<dbReference type="AlphaFoldDB" id="A0A811LB50"/>
<protein>
    <submittedName>
        <fullName evidence="8">(pine wood nematode) hypothetical protein</fullName>
    </submittedName>
</protein>
<comment type="similarity">
    <text evidence="2">Belongs to the major facilitator superfamily. Proton-dependent oligopeptide transporter (POT/PTR) (TC 2.A.17) family.</text>
</comment>
<reference evidence="8" key="1">
    <citation type="submission" date="2020-09" db="EMBL/GenBank/DDBJ databases">
        <authorList>
            <person name="Kikuchi T."/>
        </authorList>
    </citation>
    <scope>NUCLEOTIDE SEQUENCE</scope>
    <source>
        <strain evidence="8">Ka4C1</strain>
    </source>
</reference>
<organism evidence="8 9">
    <name type="scientific">Bursaphelenchus xylophilus</name>
    <name type="common">Pinewood nematode worm</name>
    <name type="synonym">Aphelenchoides xylophilus</name>
    <dbReference type="NCBI Taxonomy" id="6326"/>
    <lineage>
        <taxon>Eukaryota</taxon>
        <taxon>Metazoa</taxon>
        <taxon>Ecdysozoa</taxon>
        <taxon>Nematoda</taxon>
        <taxon>Chromadorea</taxon>
        <taxon>Rhabditida</taxon>
        <taxon>Tylenchina</taxon>
        <taxon>Tylenchomorpha</taxon>
        <taxon>Aphelenchoidea</taxon>
        <taxon>Aphelenchoididae</taxon>
        <taxon>Bursaphelenchus</taxon>
    </lineage>
</organism>
<dbReference type="InterPro" id="IPR000109">
    <property type="entry name" value="POT_fam"/>
</dbReference>
<evidence type="ECO:0000256" key="7">
    <source>
        <dbReference type="SAM" id="Phobius"/>
    </source>
</evidence>
<proteinExistence type="inferred from homology"/>
<evidence type="ECO:0000256" key="1">
    <source>
        <dbReference type="ARBA" id="ARBA00004141"/>
    </source>
</evidence>
<evidence type="ECO:0000256" key="3">
    <source>
        <dbReference type="ARBA" id="ARBA00022692"/>
    </source>
</evidence>
<feature type="transmembrane region" description="Helical" evidence="7">
    <location>
        <begin position="427"/>
        <end position="444"/>
    </location>
</feature>
<dbReference type="Gene3D" id="1.20.1250.20">
    <property type="entry name" value="MFS general substrate transporter like domains"/>
    <property type="match status" value="2"/>
</dbReference>
<dbReference type="GO" id="GO:0016020">
    <property type="term" value="C:membrane"/>
    <property type="evidence" value="ECO:0007669"/>
    <property type="project" value="UniProtKB-SubCell"/>
</dbReference>
<feature type="transmembrane region" description="Helical" evidence="7">
    <location>
        <begin position="475"/>
        <end position="496"/>
    </location>
</feature>